<accession>A0ABV1F8Q5</accession>
<sequence>MRKKRKKHGRSIFILLIFIFILLIYWKLNVPERDYSDVPMPTELNPIVKEKKDILVQKAGDIGIRTVITEDFRSIEEQDRLYEQGRTTDGSIVTNAKGGESYHNYGLAIDFALLDINGVVIWDMDYDGNGNGKSDWMEVVEIAKELGFQWGGDWANFKDYPHFQMDFGLTMKDLQKGKRPE</sequence>
<keyword evidence="1" id="KW-1133">Transmembrane helix</keyword>
<feature type="transmembrane region" description="Helical" evidence="1">
    <location>
        <begin position="12"/>
        <end position="28"/>
    </location>
</feature>
<dbReference type="RefSeq" id="WP_031537607.1">
    <property type="nucleotide sequence ID" value="NZ_JBBMFN010000088.1"/>
</dbReference>
<organism evidence="3 4">
    <name type="scientific">Niallia hominis</name>
    <dbReference type="NCBI Taxonomy" id="3133173"/>
    <lineage>
        <taxon>Bacteria</taxon>
        <taxon>Bacillati</taxon>
        <taxon>Bacillota</taxon>
        <taxon>Bacilli</taxon>
        <taxon>Bacillales</taxon>
        <taxon>Bacillaceae</taxon>
        <taxon>Niallia</taxon>
    </lineage>
</organism>
<evidence type="ECO:0000313" key="4">
    <source>
        <dbReference type="Proteomes" id="UP001465426"/>
    </source>
</evidence>
<evidence type="ECO:0000256" key="1">
    <source>
        <dbReference type="SAM" id="Phobius"/>
    </source>
</evidence>
<dbReference type="Pfam" id="PF13539">
    <property type="entry name" value="Peptidase_M15_4"/>
    <property type="match status" value="1"/>
</dbReference>
<dbReference type="EMBL" id="JBBMFN010000088">
    <property type="protein sequence ID" value="MEQ2468259.1"/>
    <property type="molecule type" value="Genomic_DNA"/>
</dbReference>
<dbReference type="Proteomes" id="UP001465426">
    <property type="component" value="Unassembled WGS sequence"/>
</dbReference>
<dbReference type="CDD" id="cd14845">
    <property type="entry name" value="L-Ala-D-Glu_peptidase_like"/>
    <property type="match status" value="1"/>
</dbReference>
<comment type="caution">
    <text evidence="3">The sequence shown here is derived from an EMBL/GenBank/DDBJ whole genome shotgun (WGS) entry which is preliminary data.</text>
</comment>
<name>A0ABV1F8Q5_9BACI</name>
<dbReference type="Gene3D" id="3.30.1380.10">
    <property type="match status" value="1"/>
</dbReference>
<evidence type="ECO:0000313" key="3">
    <source>
        <dbReference type="EMBL" id="MEQ2468259.1"/>
    </source>
</evidence>
<dbReference type="PANTHER" id="PTHR34385">
    <property type="entry name" value="D-ALANYL-D-ALANINE CARBOXYPEPTIDASE"/>
    <property type="match status" value="1"/>
</dbReference>
<dbReference type="SUPFAM" id="SSF55166">
    <property type="entry name" value="Hedgehog/DD-peptidase"/>
    <property type="match status" value="1"/>
</dbReference>
<dbReference type="InterPro" id="IPR039561">
    <property type="entry name" value="Peptidase_M15C"/>
</dbReference>
<feature type="domain" description="Peptidase M15C" evidence="2">
    <location>
        <begin position="95"/>
        <end position="165"/>
    </location>
</feature>
<keyword evidence="1" id="KW-0472">Membrane</keyword>
<keyword evidence="1" id="KW-0812">Transmembrane</keyword>
<dbReference type="PANTHER" id="PTHR34385:SF1">
    <property type="entry name" value="PEPTIDOGLYCAN L-ALANYL-D-GLUTAMATE ENDOPEPTIDASE CWLK"/>
    <property type="match status" value="1"/>
</dbReference>
<keyword evidence="4" id="KW-1185">Reference proteome</keyword>
<dbReference type="InterPro" id="IPR009045">
    <property type="entry name" value="Zn_M74/Hedgehog-like"/>
</dbReference>
<reference evidence="3 4" key="1">
    <citation type="submission" date="2024-03" db="EMBL/GenBank/DDBJ databases">
        <title>Human intestinal bacterial collection.</title>
        <authorList>
            <person name="Pauvert C."/>
            <person name="Hitch T.C.A."/>
            <person name="Clavel T."/>
        </authorList>
    </citation>
    <scope>NUCLEOTIDE SEQUENCE [LARGE SCALE GENOMIC DNA]</scope>
    <source>
        <strain evidence="3 4">CLA-SR-H024</strain>
    </source>
</reference>
<gene>
    <name evidence="3" type="ORF">WMO63_21610</name>
</gene>
<evidence type="ECO:0000259" key="2">
    <source>
        <dbReference type="Pfam" id="PF13539"/>
    </source>
</evidence>
<dbReference type="InterPro" id="IPR052179">
    <property type="entry name" value="DD-CPase-like"/>
</dbReference>
<proteinExistence type="predicted"/>
<protein>
    <submittedName>
        <fullName evidence="3">M15 family metallopeptidase</fullName>
    </submittedName>
</protein>